<gene>
    <name evidence="2" type="ORF">HGP29_26505</name>
</gene>
<evidence type="ECO:0000313" key="2">
    <source>
        <dbReference type="EMBL" id="NLR94785.1"/>
    </source>
</evidence>
<reference evidence="2 3" key="1">
    <citation type="submission" date="2020-04" db="EMBL/GenBank/DDBJ databases">
        <title>Flammeovirga sp. SR4, a novel species isolated from seawater.</title>
        <authorList>
            <person name="Wang X."/>
        </authorList>
    </citation>
    <scope>NUCLEOTIDE SEQUENCE [LARGE SCALE GENOMIC DNA]</scope>
    <source>
        <strain evidence="2 3">SR4</strain>
    </source>
</reference>
<dbReference type="InterPro" id="IPR038678">
    <property type="entry name" value="Spondin_N_sf"/>
</dbReference>
<name>A0A7X8SQY7_9BACT</name>
<comment type="caution">
    <text evidence="2">The sequence shown here is derived from an EMBL/GenBank/DDBJ whole genome shotgun (WGS) entry which is preliminary data.</text>
</comment>
<dbReference type="AlphaFoldDB" id="A0A7X8SQY7"/>
<dbReference type="Proteomes" id="UP000585050">
    <property type="component" value="Unassembled WGS sequence"/>
</dbReference>
<dbReference type="InterPro" id="IPR009465">
    <property type="entry name" value="Spondin_N"/>
</dbReference>
<organism evidence="2 3">
    <name type="scientific">Flammeovirga agarivorans</name>
    <dbReference type="NCBI Taxonomy" id="2726742"/>
    <lineage>
        <taxon>Bacteria</taxon>
        <taxon>Pseudomonadati</taxon>
        <taxon>Bacteroidota</taxon>
        <taxon>Cytophagia</taxon>
        <taxon>Cytophagales</taxon>
        <taxon>Flammeovirgaceae</taxon>
        <taxon>Flammeovirga</taxon>
    </lineage>
</organism>
<dbReference type="Pfam" id="PF06468">
    <property type="entry name" value="Spond_N"/>
    <property type="match status" value="1"/>
</dbReference>
<feature type="domain" description="Spondin" evidence="1">
    <location>
        <begin position="24"/>
        <end position="210"/>
    </location>
</feature>
<dbReference type="InterPro" id="IPR051418">
    <property type="entry name" value="Spondin/Thrombospondin_T1"/>
</dbReference>
<sequence>MKKTISLLLLSFMFSCSDTTDQVDDIITPDEETIRYEVTFQGTWSDASHPNTHPSNSHFSGVIGMSHNGSAYLPTEDDLASEGLKVMAETGGKSPLISEINALIDTKSAETLISEGGLGSGSSSISFTLEVTNNNPYVTFYSMIAPSPDWYVAVENLNLYQNDIWVDSLTIIPTHYDAGTDSGTTFDAPNSPTTPQQKIYPLSSISLGNEEAAITPLALFTFRKIEE</sequence>
<dbReference type="PANTHER" id="PTHR11311">
    <property type="entry name" value="SPONDIN"/>
    <property type="match status" value="1"/>
</dbReference>
<keyword evidence="3" id="KW-1185">Reference proteome</keyword>
<dbReference type="RefSeq" id="WP_168885495.1">
    <property type="nucleotide sequence ID" value="NZ_JABAIL010000015.1"/>
</dbReference>
<dbReference type="PROSITE" id="PS51257">
    <property type="entry name" value="PROKAR_LIPOPROTEIN"/>
    <property type="match status" value="1"/>
</dbReference>
<dbReference type="Gene3D" id="2.60.40.2130">
    <property type="entry name" value="F-spondin domain"/>
    <property type="match status" value="1"/>
</dbReference>
<dbReference type="GO" id="GO:0031012">
    <property type="term" value="C:extracellular matrix"/>
    <property type="evidence" value="ECO:0007669"/>
    <property type="project" value="TreeGrafter"/>
</dbReference>
<accession>A0A7X8SQY7</accession>
<protein>
    <recommendedName>
        <fullName evidence="1">Spondin domain-containing protein</fullName>
    </recommendedName>
</protein>
<dbReference type="EMBL" id="JABAIL010000015">
    <property type="protein sequence ID" value="NLR94785.1"/>
    <property type="molecule type" value="Genomic_DNA"/>
</dbReference>
<evidence type="ECO:0000259" key="1">
    <source>
        <dbReference type="PROSITE" id="PS51020"/>
    </source>
</evidence>
<dbReference type="GO" id="GO:0007155">
    <property type="term" value="P:cell adhesion"/>
    <property type="evidence" value="ECO:0007669"/>
    <property type="project" value="TreeGrafter"/>
</dbReference>
<proteinExistence type="predicted"/>
<dbReference type="PANTHER" id="PTHR11311:SF15">
    <property type="entry name" value="SPONDIN-2"/>
    <property type="match status" value="1"/>
</dbReference>
<evidence type="ECO:0000313" key="3">
    <source>
        <dbReference type="Proteomes" id="UP000585050"/>
    </source>
</evidence>
<dbReference type="PROSITE" id="PS51020">
    <property type="entry name" value="SPONDIN"/>
    <property type="match status" value="1"/>
</dbReference>
<dbReference type="NCBIfam" id="NF038123">
    <property type="entry name" value="NF038123_dom"/>
    <property type="match status" value="1"/>
</dbReference>